<dbReference type="EMBL" id="FXZK01000001">
    <property type="protein sequence ID" value="SMY06543.1"/>
    <property type="molecule type" value="Genomic_DNA"/>
</dbReference>
<organism evidence="2 3">
    <name type="scientific">Flavimaricola marinus</name>
    <dbReference type="NCBI Taxonomy" id="1819565"/>
    <lineage>
        <taxon>Bacteria</taxon>
        <taxon>Pseudomonadati</taxon>
        <taxon>Pseudomonadota</taxon>
        <taxon>Alphaproteobacteria</taxon>
        <taxon>Rhodobacterales</taxon>
        <taxon>Paracoccaceae</taxon>
        <taxon>Flavimaricola</taxon>
    </lineage>
</organism>
<evidence type="ECO:0000313" key="2">
    <source>
        <dbReference type="EMBL" id="SMY06543.1"/>
    </source>
</evidence>
<accession>A0A238LAF5</accession>
<protein>
    <recommendedName>
        <fullName evidence="4">FG-GAP repeat protein</fullName>
    </recommendedName>
</protein>
<proteinExistence type="predicted"/>
<evidence type="ECO:0008006" key="4">
    <source>
        <dbReference type="Google" id="ProtNLM"/>
    </source>
</evidence>
<dbReference type="Proteomes" id="UP000201613">
    <property type="component" value="Unassembled WGS sequence"/>
</dbReference>
<dbReference type="AlphaFoldDB" id="A0A238LAF5"/>
<gene>
    <name evidence="2" type="ORF">LOM8899_00670</name>
</gene>
<feature type="chain" id="PRO_5012082449" description="FG-GAP repeat protein" evidence="1">
    <location>
        <begin position="26"/>
        <end position="217"/>
    </location>
</feature>
<name>A0A238LAF5_9RHOB</name>
<reference evidence="2 3" key="1">
    <citation type="submission" date="2017-05" db="EMBL/GenBank/DDBJ databases">
        <authorList>
            <person name="Song R."/>
            <person name="Chenine A.L."/>
            <person name="Ruprecht R.M."/>
        </authorList>
    </citation>
    <scope>NUCLEOTIDE SEQUENCE [LARGE SCALE GENOMIC DNA]</scope>
    <source>
        <strain evidence="2 3">CECT 8899</strain>
    </source>
</reference>
<keyword evidence="1" id="KW-0732">Signal</keyword>
<evidence type="ECO:0000313" key="3">
    <source>
        <dbReference type="Proteomes" id="UP000201613"/>
    </source>
</evidence>
<sequence length="217" mass="22954">MPLTAFPFLTATAVCGLLLSGAVQAQSGLSRCGGAAGPALPDDCMLEAPPLMLGFDYTPTTADLRRGNLSITQSTPEGGTRDVTGPFEVAGGLQPPVLRDIDNDGLAELLIQSRPAAYDVWVLNADGFYRIAGRVRAQSLAQISQRGALIVGEVRDGAGQITETAYLLDGAEVVTVFRMRIDPDSRSCSLIDGAAEAQDWLNADVLLAECEARDWND</sequence>
<evidence type="ECO:0000256" key="1">
    <source>
        <dbReference type="SAM" id="SignalP"/>
    </source>
</evidence>
<keyword evidence="3" id="KW-1185">Reference proteome</keyword>
<feature type="signal peptide" evidence="1">
    <location>
        <begin position="1"/>
        <end position="25"/>
    </location>
</feature>